<name>A0A829YLG4_9GAMM</name>
<reference evidence="4" key="1">
    <citation type="submission" date="2020-01" db="EMBL/GenBank/DDBJ databases">
        <title>'Steroidobacter agaridevorans' sp. nov., agar-degrading bacteria isolated from rhizosphere soils.</title>
        <authorList>
            <person name="Ikenaga M."/>
            <person name="Kataoka M."/>
            <person name="Murouchi A."/>
            <person name="Katsuragi S."/>
            <person name="Sakai M."/>
        </authorList>
    </citation>
    <scope>NUCLEOTIDE SEQUENCE [LARGE SCALE GENOMIC DNA]</scope>
    <source>
        <strain evidence="4">YU21-B</strain>
    </source>
</reference>
<dbReference type="PANTHER" id="PTHR43825:SF5">
    <property type="entry name" value="HYPOTHETICAL TRANSKETOLASE FAMILY PROTEIN"/>
    <property type="match status" value="1"/>
</dbReference>
<dbReference type="SUPFAM" id="SSF52518">
    <property type="entry name" value="Thiamin diphosphate-binding fold (THDP-binding)"/>
    <property type="match status" value="1"/>
</dbReference>
<dbReference type="EMBL" id="BLJN01000006">
    <property type="protein sequence ID" value="GFE83672.1"/>
    <property type="molecule type" value="Genomic_DNA"/>
</dbReference>
<keyword evidence="4" id="KW-1185">Reference proteome</keyword>
<dbReference type="InterPro" id="IPR029061">
    <property type="entry name" value="THDP-binding"/>
</dbReference>
<sequence length="313" mass="34030">MREAFSRCLVQAAKANARLMLLTGDHGYALFDDFRKECGSQYLNAGVAEQNMVGVAAGLAKVGFYPVVYGLSSFVPIRVLEQIKMDLCYEGLSALLIGDGAGVVYSYLGASHQSTEDIAALRSLPNVSIYSPADATEMQWCFSDAIDSRRTCYLRMGKADLGRVHLHEAVSPAPLATPVRVLGEARDEIAFIATGAMVKTAMILAQRWQGVSVWSVPRLKPLNPDEIDRCIAASRKIVTFEEHSIHGGLGAIVAERLAACDAARGATLFSAGIDNRFSELCGSYDYLMDRHGLSAEKLQTRLRAFLGDEDRSI</sequence>
<keyword evidence="1" id="KW-0786">Thiamine pyrophosphate</keyword>
<proteinExistence type="predicted"/>
<dbReference type="Gene3D" id="3.40.50.920">
    <property type="match status" value="1"/>
</dbReference>
<feature type="domain" description="Transketolase-like pyrimidine-binding" evidence="2">
    <location>
        <begin position="1"/>
        <end position="164"/>
    </location>
</feature>
<evidence type="ECO:0000256" key="1">
    <source>
        <dbReference type="ARBA" id="ARBA00023052"/>
    </source>
</evidence>
<dbReference type="SMART" id="SM00861">
    <property type="entry name" value="Transket_pyr"/>
    <property type="match status" value="1"/>
</dbReference>
<dbReference type="AlphaFoldDB" id="A0A829YLG4"/>
<dbReference type="CDD" id="cd07033">
    <property type="entry name" value="TPP_PYR_DXS_TK_like"/>
    <property type="match status" value="1"/>
</dbReference>
<gene>
    <name evidence="3" type="ORF">GCM10011487_56720</name>
</gene>
<evidence type="ECO:0000313" key="3">
    <source>
        <dbReference type="EMBL" id="GFE83672.1"/>
    </source>
</evidence>
<dbReference type="PANTHER" id="PTHR43825">
    <property type="entry name" value="PYRUVATE DEHYDROGENASE E1 COMPONENT"/>
    <property type="match status" value="1"/>
</dbReference>
<dbReference type="Pfam" id="PF02779">
    <property type="entry name" value="Transket_pyr"/>
    <property type="match status" value="1"/>
</dbReference>
<protein>
    <submittedName>
        <fullName evidence="3">1-deoxy-D-xylulose-5-phosphate synthase</fullName>
    </submittedName>
</protein>
<dbReference type="InterPro" id="IPR033248">
    <property type="entry name" value="Transketolase_C"/>
</dbReference>
<dbReference type="SUPFAM" id="SSF52922">
    <property type="entry name" value="TK C-terminal domain-like"/>
    <property type="match status" value="1"/>
</dbReference>
<dbReference type="Proteomes" id="UP000445000">
    <property type="component" value="Unassembled WGS sequence"/>
</dbReference>
<organism evidence="3 4">
    <name type="scientific">Steroidobacter agaridevorans</name>
    <dbReference type="NCBI Taxonomy" id="2695856"/>
    <lineage>
        <taxon>Bacteria</taxon>
        <taxon>Pseudomonadati</taxon>
        <taxon>Pseudomonadota</taxon>
        <taxon>Gammaproteobacteria</taxon>
        <taxon>Steroidobacterales</taxon>
        <taxon>Steroidobacteraceae</taxon>
        <taxon>Steroidobacter</taxon>
    </lineage>
</organism>
<dbReference type="Pfam" id="PF02780">
    <property type="entry name" value="Transketolase_C"/>
    <property type="match status" value="1"/>
</dbReference>
<evidence type="ECO:0000313" key="4">
    <source>
        <dbReference type="Proteomes" id="UP000445000"/>
    </source>
</evidence>
<accession>A0A829YLG4</accession>
<dbReference type="InterPro" id="IPR009014">
    <property type="entry name" value="Transketo_C/PFOR_II"/>
</dbReference>
<evidence type="ECO:0000259" key="2">
    <source>
        <dbReference type="SMART" id="SM00861"/>
    </source>
</evidence>
<dbReference type="InterPro" id="IPR005475">
    <property type="entry name" value="Transketolase-like_Pyr-bd"/>
</dbReference>
<dbReference type="Gene3D" id="3.40.50.970">
    <property type="match status" value="1"/>
</dbReference>
<comment type="caution">
    <text evidence="3">The sequence shown here is derived from an EMBL/GenBank/DDBJ whole genome shotgun (WGS) entry which is preliminary data.</text>
</comment>
<dbReference type="InterPro" id="IPR051157">
    <property type="entry name" value="PDH/Transketolase"/>
</dbReference>
<dbReference type="RefSeq" id="WP_161815264.1">
    <property type="nucleotide sequence ID" value="NZ_BLJN01000006.1"/>
</dbReference>